<proteinExistence type="predicted"/>
<comment type="caution">
    <text evidence="2">The sequence shown here is derived from an EMBL/GenBank/DDBJ whole genome shotgun (WGS) entry which is preliminary data.</text>
</comment>
<accession>A0A0M9DDX9</accession>
<sequence length="126" mass="14301">MDKKIISLWSLLSLVMFIICDFLMGENAQDLIKTIIVAAVLYLLLIIGGLLKWRLAYHFLLFVVGIYTLAMIRIVFIFATQSHSGVSVLAVVFAVLGIIVNLLWYRIAAKQIKSDYVRIVKKNVKK</sequence>
<keyword evidence="1" id="KW-1133">Transmembrane helix</keyword>
<dbReference type="PATRIC" id="fig|148814.13.peg.200"/>
<feature type="transmembrane region" description="Helical" evidence="1">
    <location>
        <begin position="85"/>
        <end position="105"/>
    </location>
</feature>
<dbReference type="Proteomes" id="UP000037778">
    <property type="component" value="Unassembled WGS sequence"/>
</dbReference>
<evidence type="ECO:0000256" key="1">
    <source>
        <dbReference type="SAM" id="Phobius"/>
    </source>
</evidence>
<evidence type="ECO:0000313" key="4">
    <source>
        <dbReference type="Proteomes" id="UP000037778"/>
    </source>
</evidence>
<feature type="transmembrane region" description="Helical" evidence="1">
    <location>
        <begin position="7"/>
        <end position="25"/>
    </location>
</feature>
<dbReference type="EMBL" id="JXDF01000006">
    <property type="protein sequence ID" value="KPN83973.1"/>
    <property type="molecule type" value="Genomic_DNA"/>
</dbReference>
<keyword evidence="4" id="KW-1185">Reference proteome</keyword>
<feature type="transmembrane region" description="Helical" evidence="1">
    <location>
        <begin position="31"/>
        <end position="51"/>
    </location>
</feature>
<reference evidence="4 5" key="1">
    <citation type="journal article" date="2015" name="Genome Biol. Evol.">
        <title>Functionally Structured Genomes in Lactobacillus kunkeei Colonizing the Honey Crop and Food Products of Honeybees and Stingless Bees.</title>
        <authorList>
            <person name="Tamarit D."/>
            <person name="Ellegaard K.M."/>
            <person name="Wikander J."/>
            <person name="Olofsson T."/>
            <person name="Vasquez A."/>
            <person name="Andersson S.G."/>
        </authorList>
    </citation>
    <scope>NUCLEOTIDE SEQUENCE [LARGE SCALE GENOMIC DNA]</scope>
    <source>
        <strain evidence="2 4">LAko</strain>
        <strain evidence="3 5">LMbo</strain>
    </source>
</reference>
<name>A0A0M9DDX9_9LACO</name>
<evidence type="ECO:0008006" key="6">
    <source>
        <dbReference type="Google" id="ProtNLM"/>
    </source>
</evidence>
<evidence type="ECO:0000313" key="2">
    <source>
        <dbReference type="EMBL" id="KOY77094.1"/>
    </source>
</evidence>
<protein>
    <recommendedName>
        <fullName evidence="6">Integral membrane protein</fullName>
    </recommendedName>
</protein>
<evidence type="ECO:0000313" key="3">
    <source>
        <dbReference type="EMBL" id="KPN83973.1"/>
    </source>
</evidence>
<keyword evidence="1" id="KW-0812">Transmembrane</keyword>
<organism evidence="2 4">
    <name type="scientific">Apilactobacillus kunkeei</name>
    <dbReference type="NCBI Taxonomy" id="148814"/>
    <lineage>
        <taxon>Bacteria</taxon>
        <taxon>Bacillati</taxon>
        <taxon>Bacillota</taxon>
        <taxon>Bacilli</taxon>
        <taxon>Lactobacillales</taxon>
        <taxon>Lactobacillaceae</taxon>
        <taxon>Apilactobacillus</taxon>
    </lineage>
</organism>
<gene>
    <name evidence="2" type="ORF">RZ71_10020</name>
    <name evidence="3" type="ORF">RZ78_05180</name>
</gene>
<dbReference type="RefSeq" id="WP_053791403.1">
    <property type="nucleotide sequence ID" value="NZ_CP180194.1"/>
</dbReference>
<dbReference type="AlphaFoldDB" id="A0A0M9DDX9"/>
<dbReference type="EMBL" id="JXCY01000002">
    <property type="protein sequence ID" value="KOY77094.1"/>
    <property type="molecule type" value="Genomic_DNA"/>
</dbReference>
<dbReference type="Proteomes" id="UP000050269">
    <property type="component" value="Unassembled WGS sequence"/>
</dbReference>
<feature type="transmembrane region" description="Helical" evidence="1">
    <location>
        <begin position="58"/>
        <end position="79"/>
    </location>
</feature>
<keyword evidence="1" id="KW-0472">Membrane</keyword>
<evidence type="ECO:0000313" key="5">
    <source>
        <dbReference type="Proteomes" id="UP000050269"/>
    </source>
</evidence>